<feature type="transmembrane region" description="Helical" evidence="1">
    <location>
        <begin position="149"/>
        <end position="166"/>
    </location>
</feature>
<proteinExistence type="predicted"/>
<dbReference type="RefSeq" id="WP_071612630.1">
    <property type="nucleotide sequence ID" value="NZ_CP015756.1"/>
</dbReference>
<reference evidence="3" key="1">
    <citation type="journal article" date="2016" name="Front. Microbiol.">
        <title>Complete Genome Sequence of Clostridium estertheticum DSM 8809, a Microbe Identified in Spoiled Vacuum Packed Beef.</title>
        <authorList>
            <person name="Yu Z."/>
            <person name="Gunn L."/>
            <person name="Brennan E."/>
            <person name="Reid R."/>
            <person name="Wall P.G."/>
            <person name="Gaora O.P."/>
            <person name="Hurley D."/>
            <person name="Bolton D."/>
            <person name="Fanning S."/>
        </authorList>
    </citation>
    <scope>NUCLEOTIDE SEQUENCE [LARGE SCALE GENOMIC DNA]</scope>
    <source>
        <strain evidence="3">DSM 8809</strain>
    </source>
</reference>
<keyword evidence="1" id="KW-0472">Membrane</keyword>
<keyword evidence="1" id="KW-0812">Transmembrane</keyword>
<keyword evidence="3" id="KW-1185">Reference proteome</keyword>
<feature type="transmembrane region" description="Helical" evidence="1">
    <location>
        <begin position="6"/>
        <end position="22"/>
    </location>
</feature>
<organism evidence="2 3">
    <name type="scientific">Clostridium estertheticum subsp. estertheticum</name>
    <dbReference type="NCBI Taxonomy" id="1552"/>
    <lineage>
        <taxon>Bacteria</taxon>
        <taxon>Bacillati</taxon>
        <taxon>Bacillota</taxon>
        <taxon>Clostridia</taxon>
        <taxon>Eubacteriales</taxon>
        <taxon>Clostridiaceae</taxon>
        <taxon>Clostridium</taxon>
    </lineage>
</organism>
<feature type="transmembrane region" description="Helical" evidence="1">
    <location>
        <begin position="34"/>
        <end position="60"/>
    </location>
</feature>
<dbReference type="KEGG" id="ceu:A7L45_09820"/>
<gene>
    <name evidence="2" type="ORF">A7L45_09820</name>
</gene>
<protein>
    <submittedName>
        <fullName evidence="2">Uncharacterized protein</fullName>
    </submittedName>
</protein>
<feature type="transmembrane region" description="Helical" evidence="1">
    <location>
        <begin position="173"/>
        <end position="196"/>
    </location>
</feature>
<feature type="transmembrane region" description="Helical" evidence="1">
    <location>
        <begin position="117"/>
        <end position="137"/>
    </location>
</feature>
<evidence type="ECO:0000256" key="1">
    <source>
        <dbReference type="SAM" id="Phobius"/>
    </source>
</evidence>
<feature type="transmembrane region" description="Helical" evidence="1">
    <location>
        <begin position="66"/>
        <end position="88"/>
    </location>
</feature>
<sequence>MSIILFIISFILTVILISLIVLDKKAKFNINSPITVYPFLTLFPIFLLAIPVLFIVSVFLFVSKDFLSIIFLIAIIVQILILSLYILFKINIITSKNLKGIGDAGIKQLRLTFSKKLLSYSIYSAILYSICIILLIIKCYSQMPEGLNLITVIYTMILTIIIAFLIPYFSIPVLALTIAVGIISVVIVIIMCLVVILSLNGTIRTIFLLPKVKEKWIFYILIMLVPLANVVYMFYLRKLINKELVYENNVASSI</sequence>
<evidence type="ECO:0000313" key="2">
    <source>
        <dbReference type="EMBL" id="APC40340.1"/>
    </source>
</evidence>
<evidence type="ECO:0000313" key="3">
    <source>
        <dbReference type="Proteomes" id="UP000182569"/>
    </source>
</evidence>
<dbReference type="AlphaFoldDB" id="A0A1J0GG41"/>
<dbReference type="Proteomes" id="UP000182569">
    <property type="component" value="Chromosome"/>
</dbReference>
<name>A0A1J0GG41_9CLOT</name>
<keyword evidence="1" id="KW-1133">Transmembrane helix</keyword>
<dbReference type="EMBL" id="CP015756">
    <property type="protein sequence ID" value="APC40340.1"/>
    <property type="molecule type" value="Genomic_DNA"/>
</dbReference>
<feature type="transmembrane region" description="Helical" evidence="1">
    <location>
        <begin position="216"/>
        <end position="236"/>
    </location>
</feature>
<accession>A0A1J0GG41</accession>
<dbReference type="STRING" id="1552.A7L45_09820"/>